<comment type="caution">
    <text evidence="1">The sequence shown here is derived from an EMBL/GenBank/DDBJ whole genome shotgun (WGS) entry which is preliminary data.</text>
</comment>
<dbReference type="InterPro" id="IPR037056">
    <property type="entry name" value="RNase_H1_N_sf"/>
</dbReference>
<name>A0AAW0C2M2_9AGAR</name>
<evidence type="ECO:0000313" key="2">
    <source>
        <dbReference type="Proteomes" id="UP001362999"/>
    </source>
</evidence>
<evidence type="ECO:0000313" key="1">
    <source>
        <dbReference type="EMBL" id="KAK7033751.1"/>
    </source>
</evidence>
<reference evidence="1 2" key="1">
    <citation type="journal article" date="2024" name="J Genomics">
        <title>Draft genome sequencing and assembly of Favolaschia claudopus CIRM-BRFM 2984 isolated from oak limbs.</title>
        <authorList>
            <person name="Navarro D."/>
            <person name="Drula E."/>
            <person name="Chaduli D."/>
            <person name="Cazenave R."/>
            <person name="Ahrendt S."/>
            <person name="Wang J."/>
            <person name="Lipzen A."/>
            <person name="Daum C."/>
            <person name="Barry K."/>
            <person name="Grigoriev I.V."/>
            <person name="Favel A."/>
            <person name="Rosso M.N."/>
            <person name="Martin F."/>
        </authorList>
    </citation>
    <scope>NUCLEOTIDE SEQUENCE [LARGE SCALE GENOMIC DNA]</scope>
    <source>
        <strain evidence="1 2">CIRM-BRFM 2984</strain>
    </source>
</reference>
<protein>
    <submittedName>
        <fullName evidence="1">Uncharacterized protein</fullName>
    </submittedName>
</protein>
<accession>A0AAW0C2M2</accession>
<gene>
    <name evidence="1" type="ORF">R3P38DRAFT_2772608</name>
</gene>
<dbReference type="EMBL" id="JAWWNJ010000022">
    <property type="protein sequence ID" value="KAK7033751.1"/>
    <property type="molecule type" value="Genomic_DNA"/>
</dbReference>
<proteinExistence type="predicted"/>
<dbReference type="Gene3D" id="3.40.970.10">
    <property type="entry name" value="Ribonuclease H1, N-terminal domain"/>
    <property type="match status" value="1"/>
</dbReference>
<organism evidence="1 2">
    <name type="scientific">Favolaschia claudopus</name>
    <dbReference type="NCBI Taxonomy" id="2862362"/>
    <lineage>
        <taxon>Eukaryota</taxon>
        <taxon>Fungi</taxon>
        <taxon>Dikarya</taxon>
        <taxon>Basidiomycota</taxon>
        <taxon>Agaricomycotina</taxon>
        <taxon>Agaricomycetes</taxon>
        <taxon>Agaricomycetidae</taxon>
        <taxon>Agaricales</taxon>
        <taxon>Marasmiineae</taxon>
        <taxon>Mycenaceae</taxon>
        <taxon>Favolaschia</taxon>
    </lineage>
</organism>
<sequence length="162" mass="17433">MTTTQPPSSAASAAPLSELQELVALVSRLSTATTEVMRLSVEVQARLPLVVGIEVAGARAAALAQAAAAAEVDTDPVFKRQIAQTPADLERTHPPGSGETWYVVIRGREPGMYQSAKDANEQCNGVPFQHMAKKTSRVEALSYYRDHYNLPAGEGVEKWVEV</sequence>
<dbReference type="AlphaFoldDB" id="A0AAW0C2M2"/>
<dbReference type="SUPFAM" id="SSF55658">
    <property type="entry name" value="L9 N-domain-like"/>
    <property type="match status" value="1"/>
</dbReference>
<keyword evidence="2" id="KW-1185">Reference proteome</keyword>
<dbReference type="InterPro" id="IPR009027">
    <property type="entry name" value="Ribosomal_bL9/RNase_H1_N"/>
</dbReference>
<dbReference type="Proteomes" id="UP001362999">
    <property type="component" value="Unassembled WGS sequence"/>
</dbReference>